<evidence type="ECO:0000313" key="3">
    <source>
        <dbReference type="Proteomes" id="UP001142055"/>
    </source>
</evidence>
<keyword evidence="1" id="KW-0812">Transmembrane</keyword>
<dbReference type="EMBL" id="JAPWDV010000003">
    <property type="protein sequence ID" value="KAJ6217453.1"/>
    <property type="molecule type" value="Genomic_DNA"/>
</dbReference>
<protein>
    <submittedName>
        <fullName evidence="2">Uncharacterized protein</fullName>
    </submittedName>
</protein>
<sequence>MYSIRLYETQPILLNEPKTKRFRFRNVLYTDYMSRHMIVILSVLLIIILITFITSVNCKCYKKKILYKKFKIKLPFIATKKVKVVEKIKLPFQVLVAAPFYFKFPIKVRCGRKKKKLYIKLDYKSKKHHYHHYDNYGDNESVETDENDGIDDKAIGEEEKSDMDQIDVGSDPNETVVSKDSFSNTEEVKEKGYAEDGEQDEAVIRTKRSYNIRTNHYLPLVQVTIRLALRRIPNLLLQSKNFGWFNIEKLFQSLIK</sequence>
<proteinExistence type="predicted"/>
<keyword evidence="1" id="KW-1133">Transmembrane helix</keyword>
<name>A0A9Q0M2D5_BLOTA</name>
<reference evidence="2" key="1">
    <citation type="submission" date="2022-12" db="EMBL/GenBank/DDBJ databases">
        <title>Genome assemblies of Blomia tropicalis.</title>
        <authorList>
            <person name="Cui Y."/>
        </authorList>
    </citation>
    <scope>NUCLEOTIDE SEQUENCE</scope>
    <source>
        <tissue evidence="2">Adult mites</tissue>
    </source>
</reference>
<evidence type="ECO:0000256" key="1">
    <source>
        <dbReference type="SAM" id="Phobius"/>
    </source>
</evidence>
<evidence type="ECO:0000313" key="2">
    <source>
        <dbReference type="EMBL" id="KAJ6217453.1"/>
    </source>
</evidence>
<comment type="caution">
    <text evidence="2">The sequence shown here is derived from an EMBL/GenBank/DDBJ whole genome shotgun (WGS) entry which is preliminary data.</text>
</comment>
<keyword evidence="1" id="KW-0472">Membrane</keyword>
<organism evidence="2 3">
    <name type="scientific">Blomia tropicalis</name>
    <name type="common">Mite</name>
    <dbReference type="NCBI Taxonomy" id="40697"/>
    <lineage>
        <taxon>Eukaryota</taxon>
        <taxon>Metazoa</taxon>
        <taxon>Ecdysozoa</taxon>
        <taxon>Arthropoda</taxon>
        <taxon>Chelicerata</taxon>
        <taxon>Arachnida</taxon>
        <taxon>Acari</taxon>
        <taxon>Acariformes</taxon>
        <taxon>Sarcoptiformes</taxon>
        <taxon>Astigmata</taxon>
        <taxon>Glycyphagoidea</taxon>
        <taxon>Echimyopodidae</taxon>
        <taxon>Blomia</taxon>
    </lineage>
</organism>
<dbReference type="Proteomes" id="UP001142055">
    <property type="component" value="Chromosome 3"/>
</dbReference>
<feature type="transmembrane region" description="Helical" evidence="1">
    <location>
        <begin position="37"/>
        <end position="58"/>
    </location>
</feature>
<dbReference type="AlphaFoldDB" id="A0A9Q0M2D5"/>
<accession>A0A9Q0M2D5</accession>
<keyword evidence="3" id="KW-1185">Reference proteome</keyword>
<gene>
    <name evidence="2" type="ORF">RDWZM_008610</name>
</gene>